<dbReference type="eggNOG" id="ENOG502Z7P6">
    <property type="taxonomic scope" value="Bacteria"/>
</dbReference>
<name>B7KIW9_GLOC7</name>
<sequence>MQGQQIQQNIRPQDFSWPFWPIVPLYPYGKRRTIRQEVIKDKLWTFDQIQGILYVIVPIRMSVVKLIGGGLLIYAPVAPTPECIQLVRELEEQHGEVKYIILPTVSGIEHKVFVGPFARYFKKAQVYVAPSQWSFPLNLPLSWLGFPGNRTHILPFDSRQTPFADQFDYAILNTIELGLGRFQEVAFFDKYSQTLLVTDSVVSVPKNPPAIVQLYPYSLLFHAKEDAFDVVVDNEANRRKGWQKICLFALYIRPSTLESLGLLETLANAFKAPDRSKQAYFGLFPFRWQYNWQQSFDALQTDNPLLVAPILQTLIFNRAPQDTFNWVEKVASWDFKRIVSCHLDSPIEANFSQFRQAFNFLTQNPSLTPQNQSLPQTDFQFLRAVDRNLSKFRIVPPPQS</sequence>
<accession>B7KIW9</accession>
<evidence type="ECO:0008006" key="3">
    <source>
        <dbReference type="Google" id="ProtNLM"/>
    </source>
</evidence>
<evidence type="ECO:0000313" key="2">
    <source>
        <dbReference type="Proteomes" id="UP000002384"/>
    </source>
</evidence>
<evidence type="ECO:0000313" key="1">
    <source>
        <dbReference type="EMBL" id="ACK70805.1"/>
    </source>
</evidence>
<gene>
    <name evidence="1" type="ordered locus">PCC7424_2384</name>
</gene>
<organism evidence="1 2">
    <name type="scientific">Gloeothece citriformis (strain PCC 7424)</name>
    <name type="common">Cyanothece sp. (strain PCC 7424)</name>
    <dbReference type="NCBI Taxonomy" id="65393"/>
    <lineage>
        <taxon>Bacteria</taxon>
        <taxon>Bacillati</taxon>
        <taxon>Cyanobacteriota</taxon>
        <taxon>Cyanophyceae</taxon>
        <taxon>Oscillatoriophycideae</taxon>
        <taxon>Chroococcales</taxon>
        <taxon>Aphanothecaceae</taxon>
        <taxon>Gloeothece</taxon>
        <taxon>Gloeothece citriformis</taxon>
    </lineage>
</organism>
<dbReference type="InterPro" id="IPR025638">
    <property type="entry name" value="DUF4336"/>
</dbReference>
<dbReference type="RefSeq" id="WP_015954409.1">
    <property type="nucleotide sequence ID" value="NC_011729.1"/>
</dbReference>
<keyword evidence="2" id="KW-1185">Reference proteome</keyword>
<dbReference type="PANTHER" id="PTHR33835">
    <property type="entry name" value="YALI0C07656P"/>
    <property type="match status" value="1"/>
</dbReference>
<dbReference type="PANTHER" id="PTHR33835:SF2">
    <property type="entry name" value="LYSINE-TRNA LIGASE"/>
    <property type="match status" value="1"/>
</dbReference>
<dbReference type="STRING" id="65393.PCC7424_2384"/>
<dbReference type="AlphaFoldDB" id="B7KIW9"/>
<proteinExistence type="predicted"/>
<dbReference type="HOGENOM" id="CLU_042215_1_0_3"/>
<dbReference type="Pfam" id="PF14234">
    <property type="entry name" value="DUF4336"/>
    <property type="match status" value="1"/>
</dbReference>
<dbReference type="Proteomes" id="UP000002384">
    <property type="component" value="Chromosome"/>
</dbReference>
<dbReference type="EMBL" id="CP001291">
    <property type="protein sequence ID" value="ACK70805.1"/>
    <property type="molecule type" value="Genomic_DNA"/>
</dbReference>
<dbReference type="KEGG" id="cyc:PCC7424_2384"/>
<dbReference type="OrthoDB" id="537092at2"/>
<reference evidence="2" key="1">
    <citation type="journal article" date="2011" name="MBio">
        <title>Novel metabolic attributes of the genus Cyanothece, comprising a group of unicellular nitrogen-fixing Cyanobacteria.</title>
        <authorList>
            <person name="Bandyopadhyay A."/>
            <person name="Elvitigala T."/>
            <person name="Welsh E."/>
            <person name="Stockel J."/>
            <person name="Liberton M."/>
            <person name="Min H."/>
            <person name="Sherman L.A."/>
            <person name="Pakrasi H.B."/>
        </authorList>
    </citation>
    <scope>NUCLEOTIDE SEQUENCE [LARGE SCALE GENOMIC DNA]</scope>
    <source>
        <strain evidence="2">PCC 7424</strain>
    </source>
</reference>
<protein>
    <recommendedName>
        <fullName evidence="3">DUF4336 domain-containing protein</fullName>
    </recommendedName>
</protein>